<gene>
    <name evidence="2" type="ORF">BpHYR1_040746</name>
</gene>
<reference evidence="2 3" key="1">
    <citation type="journal article" date="2018" name="Sci. Rep.">
        <title>Genomic signatures of local adaptation to the degree of environmental predictability in rotifers.</title>
        <authorList>
            <person name="Franch-Gras L."/>
            <person name="Hahn C."/>
            <person name="Garcia-Roger E.M."/>
            <person name="Carmona M.J."/>
            <person name="Serra M."/>
            <person name="Gomez A."/>
        </authorList>
    </citation>
    <scope>NUCLEOTIDE SEQUENCE [LARGE SCALE GENOMIC DNA]</scope>
    <source>
        <strain evidence="2">HYR1</strain>
    </source>
</reference>
<dbReference type="EMBL" id="REGN01008789">
    <property type="protein sequence ID" value="RNA02675.1"/>
    <property type="molecule type" value="Genomic_DNA"/>
</dbReference>
<accession>A0A3M7PV95</accession>
<evidence type="ECO:0000313" key="2">
    <source>
        <dbReference type="EMBL" id="RNA02675.1"/>
    </source>
</evidence>
<feature type="signal peptide" evidence="1">
    <location>
        <begin position="1"/>
        <end position="23"/>
    </location>
</feature>
<comment type="caution">
    <text evidence="2">The sequence shown here is derived from an EMBL/GenBank/DDBJ whole genome shotgun (WGS) entry which is preliminary data.</text>
</comment>
<evidence type="ECO:0000313" key="3">
    <source>
        <dbReference type="Proteomes" id="UP000276133"/>
    </source>
</evidence>
<evidence type="ECO:0000256" key="1">
    <source>
        <dbReference type="SAM" id="SignalP"/>
    </source>
</evidence>
<protein>
    <submittedName>
        <fullName evidence="2">Non-lysosomal glucosylceramidase</fullName>
    </submittedName>
</protein>
<dbReference type="AlphaFoldDB" id="A0A3M7PV95"/>
<proteinExistence type="predicted"/>
<dbReference type="Proteomes" id="UP000276133">
    <property type="component" value="Unassembled WGS sequence"/>
</dbReference>
<organism evidence="2 3">
    <name type="scientific">Brachionus plicatilis</name>
    <name type="common">Marine rotifer</name>
    <name type="synonym">Brachionus muelleri</name>
    <dbReference type="NCBI Taxonomy" id="10195"/>
    <lineage>
        <taxon>Eukaryota</taxon>
        <taxon>Metazoa</taxon>
        <taxon>Spiralia</taxon>
        <taxon>Gnathifera</taxon>
        <taxon>Rotifera</taxon>
        <taxon>Eurotatoria</taxon>
        <taxon>Monogononta</taxon>
        <taxon>Pseudotrocha</taxon>
        <taxon>Ploima</taxon>
        <taxon>Brachionidae</taxon>
        <taxon>Brachionus</taxon>
    </lineage>
</organism>
<dbReference type="OrthoDB" id="41905at2759"/>
<name>A0A3M7PV95_BRAPC</name>
<feature type="chain" id="PRO_5017921990" evidence="1">
    <location>
        <begin position="24"/>
        <end position="785"/>
    </location>
</feature>
<keyword evidence="3" id="KW-1185">Reference proteome</keyword>
<dbReference type="STRING" id="10195.A0A3M7PV95"/>
<keyword evidence="1" id="KW-0732">Signal</keyword>
<sequence>MLNQSLILSIFFLGITFLSNAHGLSYDLIDNGKHIGRPLTENKFKILLVTNGSYYLSVENSTWLACSPGTFLRANSFKYSTLDKTLILNETSSSSGYDKLGRYQTIKFRYLLYNDPSTIADYIIYTYDDYDMVRFSQNFPSGAKRTSINNFDSVLSAFPSFKVRSIHPQDVGYLSFGGMMAGDMEKIYGKWNYLTMNINDGIGSGPIVMFDSSGNTLIISQMSEFMSTSLQKEGKSGANLNFGVMSGVDQIPANYSADFVVFYSDKGINKAMKAWGDMLIKYHGKKFSSVTNDVTGKYLSYWMDNGAYYYWITEDGKTYQETIMDIVEDFSKHQIPFRSLQYDSWWYGAQRGFRQGCFEWDGNKPSDRFPQSLEYVFKKTGLPITAHNKFWDIKTVYAKEYGGEYNFVLDSFTGKSLPDDQKFWDDLFLNGTRWGLRTYEQDWLNHQTFDFTPLMANISLGKRWLKQMGNAALKYNMTLQYCMSLSRHVLQSLEIEAVTQVRVTNDYATNWQYGGQQWRLGVSSIFSSSVGLMPFKDVYWTSAVQSGNPYGPKIINPNTELDSVVSILTGGPIGPGDKIGLMNRTLIMKSCNDEGLLLKPSKPVTAIDAQIYAKAFGFAYGPNGEVWSTYTEIGNFTFGIIFAADIKLSYAIFPEQMGFDVQNGSFYWNFRNFKSILPIKNITVTSDCTINKFCLFYVSPSMTLNNNQIVILGEQEKWVPMSPQRVSFINKSLSSLTIGLDGVPGEKVIFSFLINQEYQKVDCNFGNNQRKMSVSLDEKLNLTCS</sequence>